<name>A0ABZ2IET3_9CAUL</name>
<keyword evidence="4" id="KW-1185">Reference proteome</keyword>
<evidence type="ECO:0000313" key="4">
    <source>
        <dbReference type="Proteomes" id="UP001363460"/>
    </source>
</evidence>
<accession>A0ABZ2IET3</accession>
<reference evidence="3 4" key="1">
    <citation type="submission" date="2024-02" db="EMBL/GenBank/DDBJ databases">
        <title>Distribution and functional of Brevundimonas-related endobacteria within Verticillium dahliae.</title>
        <authorList>
            <person name="Zeng H."/>
        </authorList>
    </citation>
    <scope>NUCLEOTIDE SEQUENCE [LARGE SCALE GENOMIC DNA]</scope>
    <source>
        <strain evidence="3 4">TRM 44200</strain>
    </source>
</reference>
<dbReference type="Proteomes" id="UP001363460">
    <property type="component" value="Chromosome"/>
</dbReference>
<organism evidence="3 4">
    <name type="scientific">Brevundimonas olei</name>
    <dbReference type="NCBI Taxonomy" id="657642"/>
    <lineage>
        <taxon>Bacteria</taxon>
        <taxon>Pseudomonadati</taxon>
        <taxon>Pseudomonadota</taxon>
        <taxon>Alphaproteobacteria</taxon>
        <taxon>Caulobacterales</taxon>
        <taxon>Caulobacteraceae</taxon>
        <taxon>Brevundimonas</taxon>
    </lineage>
</organism>
<keyword evidence="2" id="KW-0812">Transmembrane</keyword>
<keyword evidence="2" id="KW-1133">Transmembrane helix</keyword>
<dbReference type="EMBL" id="CP146369">
    <property type="protein sequence ID" value="WWT56101.1"/>
    <property type="molecule type" value="Genomic_DNA"/>
</dbReference>
<dbReference type="RefSeq" id="WP_338578390.1">
    <property type="nucleotide sequence ID" value="NZ_CP146369.1"/>
</dbReference>
<feature type="transmembrane region" description="Helical" evidence="2">
    <location>
        <begin position="12"/>
        <end position="34"/>
    </location>
</feature>
<evidence type="ECO:0000256" key="1">
    <source>
        <dbReference type="SAM" id="Coils"/>
    </source>
</evidence>
<feature type="coiled-coil region" evidence="1">
    <location>
        <begin position="39"/>
        <end position="66"/>
    </location>
</feature>
<gene>
    <name evidence="3" type="ORF">V8J38_06575</name>
</gene>
<proteinExistence type="predicted"/>
<evidence type="ECO:0000256" key="2">
    <source>
        <dbReference type="SAM" id="Phobius"/>
    </source>
</evidence>
<evidence type="ECO:0000313" key="3">
    <source>
        <dbReference type="EMBL" id="WWT56101.1"/>
    </source>
</evidence>
<protein>
    <submittedName>
        <fullName evidence="3">Uncharacterized protein</fullName>
    </submittedName>
</protein>
<keyword evidence="2" id="KW-0472">Membrane</keyword>
<keyword evidence="1" id="KW-0175">Coiled coil</keyword>
<sequence>MSGRLFRALTPLGWLTAALAVAALLLALGGGLGLRWDPLRLQARRLEAAEQRLEQARSQAAARRLEAAARGRQIESLDAFHRNTLAVTESTVAAETKARIADDAETPLDPARAERLRGHDRELCRLSPAVAGCAAPVDPG</sequence>